<feature type="region of interest" description="Disordered" evidence="5">
    <location>
        <begin position="79"/>
        <end position="99"/>
    </location>
</feature>
<feature type="domain" description="RING-type" evidence="6">
    <location>
        <begin position="11"/>
        <end position="53"/>
    </location>
</feature>
<evidence type="ECO:0000256" key="4">
    <source>
        <dbReference type="PROSITE-ProRule" id="PRU00175"/>
    </source>
</evidence>
<dbReference type="OMA" id="CIQEYIN"/>
<dbReference type="EnsemblMetazoa" id="G17339.1">
    <property type="protein sequence ID" value="G17339.1:cds"/>
    <property type="gene ID" value="G17339"/>
</dbReference>
<dbReference type="InterPro" id="IPR013083">
    <property type="entry name" value="Znf_RING/FYVE/PHD"/>
</dbReference>
<dbReference type="EnsemblMetazoa" id="G17339.4">
    <property type="protein sequence ID" value="G17339.4:cds"/>
    <property type="gene ID" value="G17339"/>
</dbReference>
<evidence type="ECO:0000259" key="6">
    <source>
        <dbReference type="PROSITE" id="PS50089"/>
    </source>
</evidence>
<dbReference type="PROSITE" id="PS00518">
    <property type="entry name" value="ZF_RING_1"/>
    <property type="match status" value="1"/>
</dbReference>
<evidence type="ECO:0000256" key="3">
    <source>
        <dbReference type="ARBA" id="ARBA00022833"/>
    </source>
</evidence>
<dbReference type="InterPro" id="IPR047153">
    <property type="entry name" value="TRIM45/56/19-like"/>
</dbReference>
<organism evidence="7 8">
    <name type="scientific">Magallana gigas</name>
    <name type="common">Pacific oyster</name>
    <name type="synonym">Crassostrea gigas</name>
    <dbReference type="NCBI Taxonomy" id="29159"/>
    <lineage>
        <taxon>Eukaryota</taxon>
        <taxon>Metazoa</taxon>
        <taxon>Spiralia</taxon>
        <taxon>Lophotrochozoa</taxon>
        <taxon>Mollusca</taxon>
        <taxon>Bivalvia</taxon>
        <taxon>Autobranchia</taxon>
        <taxon>Pteriomorphia</taxon>
        <taxon>Ostreida</taxon>
        <taxon>Ostreoidea</taxon>
        <taxon>Ostreidae</taxon>
        <taxon>Magallana</taxon>
    </lineage>
</organism>
<dbReference type="InterPro" id="IPR001841">
    <property type="entry name" value="Znf_RING"/>
</dbReference>
<dbReference type="GO" id="GO:0061630">
    <property type="term" value="F:ubiquitin protein ligase activity"/>
    <property type="evidence" value="ECO:0007669"/>
    <property type="project" value="TreeGrafter"/>
</dbReference>
<dbReference type="InterPro" id="IPR017907">
    <property type="entry name" value="Znf_RING_CS"/>
</dbReference>
<evidence type="ECO:0000313" key="8">
    <source>
        <dbReference type="Proteomes" id="UP000005408"/>
    </source>
</evidence>
<dbReference type="GO" id="GO:0008270">
    <property type="term" value="F:zinc ion binding"/>
    <property type="evidence" value="ECO:0007669"/>
    <property type="project" value="UniProtKB-KW"/>
</dbReference>
<keyword evidence="8" id="KW-1185">Reference proteome</keyword>
<dbReference type="Gene3D" id="3.30.40.10">
    <property type="entry name" value="Zinc/RING finger domain, C3HC4 (zinc finger)"/>
    <property type="match status" value="1"/>
</dbReference>
<proteinExistence type="predicted"/>
<accession>A0A8W8J5I7</accession>
<dbReference type="SUPFAM" id="SSF57850">
    <property type="entry name" value="RING/U-box"/>
    <property type="match status" value="1"/>
</dbReference>
<dbReference type="Proteomes" id="UP000005408">
    <property type="component" value="Unassembled WGS sequence"/>
</dbReference>
<dbReference type="EnsemblMetazoa" id="G17339.5">
    <property type="protein sequence ID" value="G17339.5:cds"/>
    <property type="gene ID" value="G17339"/>
</dbReference>
<evidence type="ECO:0000256" key="5">
    <source>
        <dbReference type="SAM" id="MobiDB-lite"/>
    </source>
</evidence>
<dbReference type="OrthoDB" id="6163055at2759"/>
<keyword evidence="3" id="KW-0862">Zinc</keyword>
<feature type="compositionally biased region" description="Basic residues" evidence="5">
    <location>
        <begin position="162"/>
        <end position="195"/>
    </location>
</feature>
<evidence type="ECO:0000256" key="2">
    <source>
        <dbReference type="ARBA" id="ARBA00022771"/>
    </source>
</evidence>
<dbReference type="PANTHER" id="PTHR25462">
    <property type="entry name" value="BONUS, ISOFORM C-RELATED"/>
    <property type="match status" value="1"/>
</dbReference>
<dbReference type="AlphaFoldDB" id="A0A8W8J5I7"/>
<evidence type="ECO:0000256" key="1">
    <source>
        <dbReference type="ARBA" id="ARBA00022723"/>
    </source>
</evidence>
<dbReference type="PANTHER" id="PTHR25462:SF296">
    <property type="entry name" value="MEIOTIC P26, ISOFORM F"/>
    <property type="match status" value="1"/>
</dbReference>
<protein>
    <recommendedName>
        <fullName evidence="6">RING-type domain-containing protein</fullName>
    </recommendedName>
</protein>
<feature type="compositionally biased region" description="Basic and acidic residues" evidence="5">
    <location>
        <begin position="84"/>
        <end position="96"/>
    </location>
</feature>
<feature type="region of interest" description="Disordered" evidence="5">
    <location>
        <begin position="122"/>
        <end position="195"/>
    </location>
</feature>
<dbReference type="InterPro" id="IPR027370">
    <property type="entry name" value="Znf-RING_euk"/>
</dbReference>
<feature type="compositionally biased region" description="Pro residues" evidence="5">
    <location>
        <begin position="122"/>
        <end position="134"/>
    </location>
</feature>
<feature type="compositionally biased region" description="Basic residues" evidence="5">
    <location>
        <begin position="135"/>
        <end position="150"/>
    </location>
</feature>
<dbReference type="EnsemblMetazoa" id="G17339.2">
    <property type="protein sequence ID" value="G17339.2:cds"/>
    <property type="gene ID" value="G17339"/>
</dbReference>
<name>A0A8W8J5I7_MAGGI</name>
<dbReference type="Pfam" id="PF13445">
    <property type="entry name" value="zf-RING_UBOX"/>
    <property type="match status" value="1"/>
</dbReference>
<dbReference type="SMART" id="SM00184">
    <property type="entry name" value="RING"/>
    <property type="match status" value="1"/>
</dbReference>
<keyword evidence="1" id="KW-0479">Metal-binding</keyword>
<dbReference type="PROSITE" id="PS50089">
    <property type="entry name" value="ZF_RING_2"/>
    <property type="match status" value="1"/>
</dbReference>
<reference evidence="7" key="1">
    <citation type="submission" date="2022-08" db="UniProtKB">
        <authorList>
            <consortium name="EnsemblMetazoa"/>
        </authorList>
    </citation>
    <scope>IDENTIFICATION</scope>
    <source>
        <strain evidence="7">05x7-T-G4-1.051#20</strain>
    </source>
</reference>
<keyword evidence="2 4" id="KW-0863">Zinc-finger</keyword>
<sequence length="195" mass="22093">MSLQLDDELSCSICLELYRSPLTLPCLHSFCAECLSELAQGSNGPTLSCPQCRADIQIPGGGVANFPKNFNLESIVQKVKHHREQREPQSHVKSEGLDDECCYQDPEPPDWRVPPLPQDYCFPPPPGHRFPPPPRFHHRHHGPRWPHHHPTGCGGKPFHPPHGPRQRHPHGPPPRHHHGHPHHPPPWHHPRGPPP</sequence>
<evidence type="ECO:0000313" key="7">
    <source>
        <dbReference type="EnsemblMetazoa" id="G17339.4:cds"/>
    </source>
</evidence>